<dbReference type="GO" id="GO:0000271">
    <property type="term" value="P:polysaccharide biosynthetic process"/>
    <property type="evidence" value="ECO:0007669"/>
    <property type="project" value="TreeGrafter"/>
</dbReference>
<dbReference type="InterPro" id="IPR015421">
    <property type="entry name" value="PyrdxlP-dep_Trfase_major"/>
</dbReference>
<dbReference type="Gene3D" id="3.40.640.10">
    <property type="entry name" value="Type I PLP-dependent aspartate aminotransferase-like (Major domain)"/>
    <property type="match status" value="1"/>
</dbReference>
<evidence type="ECO:0008006" key="2">
    <source>
        <dbReference type="Google" id="ProtNLM"/>
    </source>
</evidence>
<proteinExistence type="predicted"/>
<reference evidence="1" key="1">
    <citation type="submission" date="2018-05" db="EMBL/GenBank/DDBJ databases">
        <authorList>
            <person name="Lanie J.A."/>
            <person name="Ng W.-L."/>
            <person name="Kazmierczak K.M."/>
            <person name="Andrzejewski T.M."/>
            <person name="Davidsen T.M."/>
            <person name="Wayne K.J."/>
            <person name="Tettelin H."/>
            <person name="Glass J.I."/>
            <person name="Rusch D."/>
            <person name="Podicherti R."/>
            <person name="Tsui H.-C.T."/>
            <person name="Winkler M.E."/>
        </authorList>
    </citation>
    <scope>NUCLEOTIDE SEQUENCE</scope>
</reference>
<feature type="non-terminal residue" evidence="1">
    <location>
        <position position="258"/>
    </location>
</feature>
<dbReference type="EMBL" id="UINC01054974">
    <property type="protein sequence ID" value="SVB73332.1"/>
    <property type="molecule type" value="Genomic_DNA"/>
</dbReference>
<protein>
    <recommendedName>
        <fullName evidence="2">DegT/DnrJ/EryC1/StrS family aminotransferase</fullName>
    </recommendedName>
</protein>
<gene>
    <name evidence="1" type="ORF">METZ01_LOCUS226186</name>
</gene>
<dbReference type="PANTHER" id="PTHR30244:SF34">
    <property type="entry name" value="DTDP-4-AMINO-4,6-DIDEOXYGALACTOSE TRANSAMINASE"/>
    <property type="match status" value="1"/>
</dbReference>
<accession>A0A382GEQ0</accession>
<dbReference type="PANTHER" id="PTHR30244">
    <property type="entry name" value="TRANSAMINASE"/>
    <property type="match status" value="1"/>
</dbReference>
<dbReference type="SUPFAM" id="SSF53383">
    <property type="entry name" value="PLP-dependent transferases"/>
    <property type="match status" value="1"/>
</dbReference>
<name>A0A382GEQ0_9ZZZZ</name>
<dbReference type="AlphaFoldDB" id="A0A382GEQ0"/>
<dbReference type="GO" id="GO:0030170">
    <property type="term" value="F:pyridoxal phosphate binding"/>
    <property type="evidence" value="ECO:0007669"/>
    <property type="project" value="TreeGrafter"/>
</dbReference>
<dbReference type="InterPro" id="IPR000653">
    <property type="entry name" value="DegT/StrS_aminotransferase"/>
</dbReference>
<organism evidence="1">
    <name type="scientific">marine metagenome</name>
    <dbReference type="NCBI Taxonomy" id="408172"/>
    <lineage>
        <taxon>unclassified sequences</taxon>
        <taxon>metagenomes</taxon>
        <taxon>ecological metagenomes</taxon>
    </lineage>
</organism>
<sequence>MNEKLEKKFALMHSKKYAISANSGTSTLHMALNAFGVKSGDEVIIPSLTVAMPGFAIWQCGATPVYADVLEDTFLIDPEDIKKKISSKTKAIMPVHMYGNMCNMNRIMTIAKESNLFVVEDCAESFFASDDQDRKAGTVGHVGSWSFENSKHLSTGDGGIVVTDDETLATSMRRFGGVGFKNITGGGGKVRISRDLFQDPMYQRHNLMAYNYRMPELCAAVALAQCERAEEFVNLRIKMSLEYLSVIKNSELFTPQST</sequence>
<dbReference type="InterPro" id="IPR015424">
    <property type="entry name" value="PyrdxlP-dep_Trfase"/>
</dbReference>
<dbReference type="GO" id="GO:0008483">
    <property type="term" value="F:transaminase activity"/>
    <property type="evidence" value="ECO:0007669"/>
    <property type="project" value="TreeGrafter"/>
</dbReference>
<dbReference type="Pfam" id="PF01041">
    <property type="entry name" value="DegT_DnrJ_EryC1"/>
    <property type="match status" value="1"/>
</dbReference>
<evidence type="ECO:0000313" key="1">
    <source>
        <dbReference type="EMBL" id="SVB73332.1"/>
    </source>
</evidence>